<accession>A0AA41X911</accession>
<dbReference type="PANTHER" id="PTHR32089">
    <property type="entry name" value="METHYL-ACCEPTING CHEMOTAXIS PROTEIN MCPB"/>
    <property type="match status" value="1"/>
</dbReference>
<dbReference type="Pfam" id="PF00015">
    <property type="entry name" value="MCPsignal"/>
    <property type="match status" value="1"/>
</dbReference>
<evidence type="ECO:0000256" key="1">
    <source>
        <dbReference type="ARBA" id="ARBA00023224"/>
    </source>
</evidence>
<keyword evidence="3" id="KW-1133">Transmembrane helix</keyword>
<feature type="transmembrane region" description="Helical" evidence="3">
    <location>
        <begin position="154"/>
        <end position="177"/>
    </location>
</feature>
<proteinExistence type="predicted"/>
<name>A0AA41X911_9BACI</name>
<evidence type="ECO:0000313" key="5">
    <source>
        <dbReference type="EMBL" id="MCP8968595.1"/>
    </source>
</evidence>
<dbReference type="PROSITE" id="PS50111">
    <property type="entry name" value="CHEMOTAXIS_TRANSDUC_2"/>
    <property type="match status" value="1"/>
</dbReference>
<dbReference type="CDD" id="cd11386">
    <property type="entry name" value="MCP_signal"/>
    <property type="match status" value="1"/>
</dbReference>
<feature type="transmembrane region" description="Helical" evidence="3">
    <location>
        <begin position="78"/>
        <end position="95"/>
    </location>
</feature>
<evidence type="ECO:0000259" key="4">
    <source>
        <dbReference type="PROSITE" id="PS50111"/>
    </source>
</evidence>
<protein>
    <submittedName>
        <fullName evidence="5">Methyl-accepting chemotaxis protein</fullName>
    </submittedName>
</protein>
<comment type="caution">
    <text evidence="5">The sequence shown here is derived from an EMBL/GenBank/DDBJ whole genome shotgun (WGS) entry which is preliminary data.</text>
</comment>
<dbReference type="Proteomes" id="UP001156102">
    <property type="component" value="Unassembled WGS sequence"/>
</dbReference>
<keyword evidence="3" id="KW-0812">Transmembrane</keyword>
<keyword evidence="6" id="KW-1185">Reference proteome</keyword>
<keyword evidence="1 2" id="KW-0807">Transducer</keyword>
<dbReference type="GO" id="GO:0016020">
    <property type="term" value="C:membrane"/>
    <property type="evidence" value="ECO:0007669"/>
    <property type="project" value="InterPro"/>
</dbReference>
<dbReference type="SUPFAM" id="SSF58104">
    <property type="entry name" value="Methyl-accepting chemotaxis protein (MCP) signaling domain"/>
    <property type="match status" value="1"/>
</dbReference>
<organism evidence="5 6">
    <name type="scientific">Ectobacillus ponti</name>
    <dbReference type="NCBI Taxonomy" id="2961894"/>
    <lineage>
        <taxon>Bacteria</taxon>
        <taxon>Bacillati</taxon>
        <taxon>Bacillota</taxon>
        <taxon>Bacilli</taxon>
        <taxon>Bacillales</taxon>
        <taxon>Bacillaceae</taxon>
        <taxon>Ectobacillus</taxon>
    </lineage>
</organism>
<dbReference type="PANTHER" id="PTHR32089:SF112">
    <property type="entry name" value="LYSOZYME-LIKE PROTEIN-RELATED"/>
    <property type="match status" value="1"/>
</dbReference>
<dbReference type="GO" id="GO:0007165">
    <property type="term" value="P:signal transduction"/>
    <property type="evidence" value="ECO:0007669"/>
    <property type="project" value="UniProtKB-KW"/>
</dbReference>
<dbReference type="InterPro" id="IPR004089">
    <property type="entry name" value="MCPsignal_dom"/>
</dbReference>
<feature type="transmembrane region" description="Helical" evidence="3">
    <location>
        <begin position="121"/>
        <end position="142"/>
    </location>
</feature>
<feature type="transmembrane region" description="Helical" evidence="3">
    <location>
        <begin position="9"/>
        <end position="28"/>
    </location>
</feature>
<evidence type="ECO:0000256" key="3">
    <source>
        <dbReference type="SAM" id="Phobius"/>
    </source>
</evidence>
<evidence type="ECO:0000313" key="6">
    <source>
        <dbReference type="Proteomes" id="UP001156102"/>
    </source>
</evidence>
<dbReference type="Gene3D" id="1.10.287.950">
    <property type="entry name" value="Methyl-accepting chemotaxis protein"/>
    <property type="match status" value="1"/>
</dbReference>
<evidence type="ECO:0000256" key="2">
    <source>
        <dbReference type="PROSITE-ProRule" id="PRU00284"/>
    </source>
</evidence>
<sequence>MMLRFKNTIMLRLGMIGIVLSGLIRLLHMYIPMQSNSEHGTHASAGTGYFYALFGITIALWLLAFLQNRRSGQARLAAVVNTLLFTFISFTMIAAGEGMSVYHFSVFMVVAVVSFYEDIQLILLMTVLFALQHILGFAVPALTPVVFGVKDYTLIMVVLHAVYLLLTSGATSWQIAVKNGYMRTLEREQEAQAAMVQQLYEQLGDASKRVVHTADQLQEQVQRTAHASESVSQSVQDMTIQTAGQAAVSETGTRTVQEMVTSMQKVSEAAELVNRTSRDSSQKAEEGYAAVRAVLQQMQRIQASVGDVTGKVRDLEAQSQQIGQTIEVITQIADQTNMLSLNASIEAARAGEQGRGFAVVAEEVRKLAEQSASAAQQITNLVKDVQSKTDSAVQSAEHGLQEAERGVAVIQQAGNSFTDILAVTKEAADETLDMTSSITELAQKSNDILSSIQEIEGAAAELERMSASIVSANREQAASVHTISGIVEELNDFSKDLDAVTKQLK</sequence>
<dbReference type="RefSeq" id="WP_254758498.1">
    <property type="nucleotide sequence ID" value="NZ_JANCLT010000003.1"/>
</dbReference>
<dbReference type="EMBL" id="JANCLT010000003">
    <property type="protein sequence ID" value="MCP8968595.1"/>
    <property type="molecule type" value="Genomic_DNA"/>
</dbReference>
<feature type="domain" description="Methyl-accepting transducer" evidence="4">
    <location>
        <begin position="220"/>
        <end position="456"/>
    </location>
</feature>
<dbReference type="SMART" id="SM00283">
    <property type="entry name" value="MA"/>
    <property type="match status" value="1"/>
</dbReference>
<reference evidence="5" key="1">
    <citation type="submission" date="2022-07" db="EMBL/GenBank/DDBJ databases">
        <authorList>
            <person name="Li W.-J."/>
            <person name="Deng Q.-Q."/>
        </authorList>
    </citation>
    <scope>NUCLEOTIDE SEQUENCE</scope>
    <source>
        <strain evidence="5">SYSU M60031</strain>
    </source>
</reference>
<feature type="transmembrane region" description="Helical" evidence="3">
    <location>
        <begin position="48"/>
        <end position="66"/>
    </location>
</feature>
<gene>
    <name evidence="5" type="ORF">NK662_08580</name>
</gene>
<dbReference type="AlphaFoldDB" id="A0AA41X911"/>
<keyword evidence="3" id="KW-0472">Membrane</keyword>